<dbReference type="InterPro" id="IPR058533">
    <property type="entry name" value="Cation_efflux_TM"/>
</dbReference>
<dbReference type="GO" id="GO:0006829">
    <property type="term" value="P:zinc ion transport"/>
    <property type="evidence" value="ECO:0007669"/>
    <property type="project" value="InterPro"/>
</dbReference>
<keyword evidence="5 6" id="KW-0472">Membrane</keyword>
<dbReference type="GO" id="GO:0008324">
    <property type="term" value="F:monoatomic cation transmembrane transporter activity"/>
    <property type="evidence" value="ECO:0007669"/>
    <property type="project" value="InterPro"/>
</dbReference>
<comment type="subcellular location">
    <subcellularLocation>
        <location evidence="1">Membrane</location>
        <topology evidence="1">Multi-pass membrane protein</topology>
    </subcellularLocation>
</comment>
<dbReference type="NCBIfam" id="TIGR01297">
    <property type="entry name" value="CDF"/>
    <property type="match status" value="1"/>
</dbReference>
<dbReference type="OrthoDB" id="9806522at2"/>
<dbReference type="KEGG" id="mbd:MEBOL_003502"/>
<evidence type="ECO:0000256" key="3">
    <source>
        <dbReference type="ARBA" id="ARBA00022692"/>
    </source>
</evidence>
<dbReference type="SUPFAM" id="SSF161111">
    <property type="entry name" value="Cation efflux protein transmembrane domain-like"/>
    <property type="match status" value="1"/>
</dbReference>
<dbReference type="EMBL" id="CP022163">
    <property type="protein sequence ID" value="ATB30047.1"/>
    <property type="molecule type" value="Genomic_DNA"/>
</dbReference>
<organism evidence="8 9">
    <name type="scientific">Melittangium boletus DSM 14713</name>
    <dbReference type="NCBI Taxonomy" id="1294270"/>
    <lineage>
        <taxon>Bacteria</taxon>
        <taxon>Pseudomonadati</taxon>
        <taxon>Myxococcota</taxon>
        <taxon>Myxococcia</taxon>
        <taxon>Myxococcales</taxon>
        <taxon>Cystobacterineae</taxon>
        <taxon>Archangiaceae</taxon>
        <taxon>Melittangium</taxon>
    </lineage>
</organism>
<dbReference type="AlphaFoldDB" id="A0A250IFV7"/>
<accession>A0A250IFV7</accession>
<name>A0A250IFV7_9BACT</name>
<dbReference type="PANTHER" id="PTHR13414:SF9">
    <property type="entry name" value="PROTON-COUPLED ZINC ANTIPORTER SLC30A9, MITOCHONDRIAL"/>
    <property type="match status" value="1"/>
</dbReference>
<dbReference type="InterPro" id="IPR002524">
    <property type="entry name" value="Cation_efflux"/>
</dbReference>
<feature type="transmembrane region" description="Helical" evidence="6">
    <location>
        <begin position="118"/>
        <end position="139"/>
    </location>
</feature>
<dbReference type="Gene3D" id="1.20.1510.10">
    <property type="entry name" value="Cation efflux protein transmembrane domain"/>
    <property type="match status" value="1"/>
</dbReference>
<keyword evidence="4 6" id="KW-1133">Transmembrane helix</keyword>
<feature type="transmembrane region" description="Helical" evidence="6">
    <location>
        <begin position="193"/>
        <end position="212"/>
    </location>
</feature>
<evidence type="ECO:0000259" key="7">
    <source>
        <dbReference type="Pfam" id="PF01545"/>
    </source>
</evidence>
<keyword evidence="3 6" id="KW-0812">Transmembrane</keyword>
<gene>
    <name evidence="8" type="ORF">MEBOL_003502</name>
</gene>
<protein>
    <submittedName>
        <fullName evidence="8">Cation diffusion facilitator family transporter</fullName>
    </submittedName>
</protein>
<dbReference type="GO" id="GO:0016020">
    <property type="term" value="C:membrane"/>
    <property type="evidence" value="ECO:0007669"/>
    <property type="project" value="UniProtKB-SubCell"/>
</dbReference>
<dbReference type="RefSeq" id="WP_095978539.1">
    <property type="nucleotide sequence ID" value="NZ_CP022163.1"/>
</dbReference>
<evidence type="ECO:0000256" key="6">
    <source>
        <dbReference type="SAM" id="Phobius"/>
    </source>
</evidence>
<keyword evidence="9" id="KW-1185">Reference proteome</keyword>
<feature type="transmembrane region" description="Helical" evidence="6">
    <location>
        <begin position="78"/>
        <end position="98"/>
    </location>
</feature>
<feature type="domain" description="Cation efflux protein transmembrane" evidence="7">
    <location>
        <begin position="11"/>
        <end position="219"/>
    </location>
</feature>
<dbReference type="PANTHER" id="PTHR13414">
    <property type="entry name" value="HUEL-CATION TRANSPORTER"/>
    <property type="match status" value="1"/>
</dbReference>
<dbReference type="InterPro" id="IPR027469">
    <property type="entry name" value="Cation_efflux_TMD_sf"/>
</dbReference>
<dbReference type="Pfam" id="PF01545">
    <property type="entry name" value="Cation_efflux"/>
    <property type="match status" value="1"/>
</dbReference>
<evidence type="ECO:0000256" key="2">
    <source>
        <dbReference type="ARBA" id="ARBA00022448"/>
    </source>
</evidence>
<evidence type="ECO:0000313" key="8">
    <source>
        <dbReference type="EMBL" id="ATB30047.1"/>
    </source>
</evidence>
<dbReference type="GO" id="GO:0006882">
    <property type="term" value="P:intracellular zinc ion homeostasis"/>
    <property type="evidence" value="ECO:0007669"/>
    <property type="project" value="TreeGrafter"/>
</dbReference>
<evidence type="ECO:0000256" key="4">
    <source>
        <dbReference type="ARBA" id="ARBA00022989"/>
    </source>
</evidence>
<reference evidence="8 9" key="1">
    <citation type="submission" date="2017-06" db="EMBL/GenBank/DDBJ databases">
        <authorList>
            <person name="Kim H.J."/>
            <person name="Triplett B.A."/>
        </authorList>
    </citation>
    <scope>NUCLEOTIDE SEQUENCE [LARGE SCALE GENOMIC DNA]</scope>
    <source>
        <strain evidence="8 9">DSM 14713</strain>
    </source>
</reference>
<sequence>MSAPASSIKTVLLALSGNALVTLAKFFAFALSGSGAMLSEAVHSAADTGNQVLLFLGLKRAGRARDEEFHYGYGGERFVFGILSAAGIFFLGCGVTVYHGVSSLLDPHPAQVGPLTFAVLGFSFLVEGGVLVMAVRGVLPLSRELGFFRYVREKADPATVAILLEDGAAVLGLLLATGGIVLSHVTGNPLFDASASVVVGLLLGLIAVYLVVENRSHLLGRAVPDEVEARFVALVRARPSIADIHDVKTRQITPEVFLFKAEVRFSDAFVASWLSQALRGMGELPSGEGREQALLPSAQSLIRLLSEEIDAIEAEVRAVIPEARHIDLELEHLPVSAPGVAADTGVLKSA</sequence>
<feature type="transmembrane region" description="Helical" evidence="6">
    <location>
        <begin position="12"/>
        <end position="31"/>
    </location>
</feature>
<feature type="transmembrane region" description="Helical" evidence="6">
    <location>
        <begin position="160"/>
        <end position="181"/>
    </location>
</feature>
<dbReference type="Proteomes" id="UP000217289">
    <property type="component" value="Chromosome"/>
</dbReference>
<evidence type="ECO:0000313" key="9">
    <source>
        <dbReference type="Proteomes" id="UP000217289"/>
    </source>
</evidence>
<evidence type="ECO:0000256" key="5">
    <source>
        <dbReference type="ARBA" id="ARBA00023136"/>
    </source>
</evidence>
<evidence type="ECO:0000256" key="1">
    <source>
        <dbReference type="ARBA" id="ARBA00004141"/>
    </source>
</evidence>
<keyword evidence="2" id="KW-0813">Transport</keyword>
<proteinExistence type="predicted"/>
<dbReference type="InterPro" id="IPR040177">
    <property type="entry name" value="SLC30A9"/>
</dbReference>